<proteinExistence type="predicted"/>
<dbReference type="EMBL" id="SZQA01000015">
    <property type="protein sequence ID" value="TKK87503.1"/>
    <property type="molecule type" value="Genomic_DNA"/>
</dbReference>
<feature type="chain" id="PRO_5021019078" description="Secreted protein" evidence="2">
    <location>
        <begin position="24"/>
        <end position="290"/>
    </location>
</feature>
<evidence type="ECO:0000256" key="1">
    <source>
        <dbReference type="SAM" id="MobiDB-lite"/>
    </source>
</evidence>
<accession>A0A4V5V0K0</accession>
<name>A0A4V5V0K0_9ACTN</name>
<evidence type="ECO:0000256" key="2">
    <source>
        <dbReference type="SAM" id="SignalP"/>
    </source>
</evidence>
<protein>
    <recommendedName>
        <fullName evidence="5">Secreted protein</fullName>
    </recommendedName>
</protein>
<evidence type="ECO:0000313" key="3">
    <source>
        <dbReference type="EMBL" id="TKK87503.1"/>
    </source>
</evidence>
<reference evidence="3 4" key="1">
    <citation type="submission" date="2019-04" db="EMBL/GenBank/DDBJ databases">
        <title>Herbidospora sp. NEAU-GS14.nov., a novel actinomycete isolated from soil.</title>
        <authorList>
            <person name="Han L."/>
        </authorList>
    </citation>
    <scope>NUCLEOTIDE SEQUENCE [LARGE SCALE GENOMIC DNA]</scope>
    <source>
        <strain evidence="3 4">NEAU-GS14</strain>
    </source>
</reference>
<dbReference type="OrthoDB" id="128043at2"/>
<comment type="caution">
    <text evidence="3">The sequence shown here is derived from an EMBL/GenBank/DDBJ whole genome shotgun (WGS) entry which is preliminary data.</text>
</comment>
<keyword evidence="2" id="KW-0732">Signal</keyword>
<organism evidence="3 4">
    <name type="scientific">Herbidospora galbida</name>
    <dbReference type="NCBI Taxonomy" id="2575442"/>
    <lineage>
        <taxon>Bacteria</taxon>
        <taxon>Bacillati</taxon>
        <taxon>Actinomycetota</taxon>
        <taxon>Actinomycetes</taxon>
        <taxon>Streptosporangiales</taxon>
        <taxon>Streptosporangiaceae</taxon>
        <taxon>Herbidospora</taxon>
    </lineage>
</organism>
<evidence type="ECO:0000313" key="4">
    <source>
        <dbReference type="Proteomes" id="UP000308705"/>
    </source>
</evidence>
<feature type="region of interest" description="Disordered" evidence="1">
    <location>
        <begin position="27"/>
        <end position="80"/>
    </location>
</feature>
<dbReference type="AlphaFoldDB" id="A0A4V5V0K0"/>
<dbReference type="Proteomes" id="UP000308705">
    <property type="component" value="Unassembled WGS sequence"/>
</dbReference>
<sequence>MNAMTRLGVFAAGLAVVFGGAYAVGVTQNDDPPRRYADYTSEADQEAPAHGGHAHEEEETGEPAASVPGGLQISQDGYRLRPATTTLKPGEREDFSFHVVGPDGKPVTAYQVAHEKKLHLIVAPRDLGGFQHLHPELAPDGTWTIPLTLPEPGAYRMYADFAPEGGPALTLGADLTAPGDFEPDPFPKTNRTSTVDGYTVTLQGEMNPGQPSPLSLAVTKDGQKVDPEPYLGAQGHLVMLRAGDLAYLHVHPMTGLVFMAQAPREGGSYRVFFDFKHDGVVRTASFTLEG</sequence>
<feature type="signal peptide" evidence="2">
    <location>
        <begin position="1"/>
        <end position="23"/>
    </location>
</feature>
<gene>
    <name evidence="3" type="ORF">FDA94_16880</name>
</gene>
<keyword evidence="4" id="KW-1185">Reference proteome</keyword>
<evidence type="ECO:0008006" key="5">
    <source>
        <dbReference type="Google" id="ProtNLM"/>
    </source>
</evidence>